<dbReference type="Proteomes" id="UP000242699">
    <property type="component" value="Unassembled WGS sequence"/>
</dbReference>
<comment type="caution">
    <text evidence="1">The sequence shown here is derived from an EMBL/GenBank/DDBJ whole genome shotgun (WGS) entry which is preliminary data.</text>
</comment>
<organism evidence="1 2">
    <name type="scientific">Sulfobacillus benefaciens</name>
    <dbReference type="NCBI Taxonomy" id="453960"/>
    <lineage>
        <taxon>Bacteria</taxon>
        <taxon>Bacillati</taxon>
        <taxon>Bacillota</taxon>
        <taxon>Clostridia</taxon>
        <taxon>Eubacteriales</taxon>
        <taxon>Clostridiales Family XVII. Incertae Sedis</taxon>
        <taxon>Sulfobacillus</taxon>
    </lineage>
</organism>
<sequence>MRSFWNISYFAMPGAFSLKIIRWAKKIATNCTALDYWRCIHKHYPGANHCSDKMGKVNRLGSLPHSLAQESFGQSSRIPRGKFFVPLSDTIVLSPSMTRNRRTGEE</sequence>
<evidence type="ECO:0000313" key="2">
    <source>
        <dbReference type="Proteomes" id="UP000242699"/>
    </source>
</evidence>
<dbReference type="EMBL" id="PXYT01000100">
    <property type="protein sequence ID" value="PSR22998.1"/>
    <property type="molecule type" value="Genomic_DNA"/>
</dbReference>
<name>A0A2T2WL82_9FIRM</name>
<protein>
    <submittedName>
        <fullName evidence="1">Uncharacterized protein</fullName>
    </submittedName>
</protein>
<evidence type="ECO:0000313" key="1">
    <source>
        <dbReference type="EMBL" id="PSR22998.1"/>
    </source>
</evidence>
<gene>
    <name evidence="1" type="ORF">C7B43_20380</name>
</gene>
<accession>A0A2T2WL82</accession>
<reference evidence="1 2" key="1">
    <citation type="journal article" date="2014" name="BMC Genomics">
        <title>Comparison of environmental and isolate Sulfobacillus genomes reveals diverse carbon, sulfur, nitrogen, and hydrogen metabolisms.</title>
        <authorList>
            <person name="Justice N.B."/>
            <person name="Norman A."/>
            <person name="Brown C.T."/>
            <person name="Singh A."/>
            <person name="Thomas B.C."/>
            <person name="Banfield J.F."/>
        </authorList>
    </citation>
    <scope>NUCLEOTIDE SEQUENCE [LARGE SCALE GENOMIC DNA]</scope>
    <source>
        <strain evidence="1">AMDSBA1</strain>
    </source>
</reference>
<proteinExistence type="predicted"/>
<dbReference type="AlphaFoldDB" id="A0A2T2WL82"/>